<reference evidence="2 3" key="1">
    <citation type="submission" date="2018-11" db="EMBL/GenBank/DDBJ databases">
        <title>Pseudaminobacter arsenicus sp. nov., an arsenic-resistant bacterium isolated from arsenic-rich aquifers.</title>
        <authorList>
            <person name="Mu Y."/>
        </authorList>
    </citation>
    <scope>NUCLEOTIDE SEQUENCE [LARGE SCALE GENOMIC DNA]</scope>
    <source>
        <strain evidence="2 3">CB3</strain>
    </source>
</reference>
<evidence type="ECO:0000313" key="2">
    <source>
        <dbReference type="EMBL" id="RUM95745.1"/>
    </source>
</evidence>
<dbReference type="Proteomes" id="UP000281647">
    <property type="component" value="Unassembled WGS sequence"/>
</dbReference>
<sequence>MTFTFINLACLLVIPQAWGHAAPSGWAYPYQCCSDRDCHPVHGHVTEGPSGYVIEDTGEIVGYGDPRLKNSPDGEFHLCAPNGSAKPRAICLFVPPRSF</sequence>
<dbReference type="EMBL" id="RKST01000032">
    <property type="protein sequence ID" value="RUM95745.1"/>
    <property type="molecule type" value="Genomic_DNA"/>
</dbReference>
<gene>
    <name evidence="2" type="ORF">EET67_21510</name>
</gene>
<feature type="signal peptide" evidence="1">
    <location>
        <begin position="1"/>
        <end position="19"/>
    </location>
</feature>
<name>A0A432V0X5_9HYPH</name>
<keyword evidence="3" id="KW-1185">Reference proteome</keyword>
<comment type="caution">
    <text evidence="2">The sequence shown here is derived from an EMBL/GenBank/DDBJ whole genome shotgun (WGS) entry which is preliminary data.</text>
</comment>
<proteinExistence type="predicted"/>
<evidence type="ECO:0000313" key="3">
    <source>
        <dbReference type="Proteomes" id="UP000281647"/>
    </source>
</evidence>
<protein>
    <submittedName>
        <fullName evidence="2">Uncharacterized protein</fullName>
    </submittedName>
</protein>
<keyword evidence="1" id="KW-0732">Signal</keyword>
<evidence type="ECO:0000256" key="1">
    <source>
        <dbReference type="SAM" id="SignalP"/>
    </source>
</evidence>
<organism evidence="2 3">
    <name type="scientific">Borborobacter arsenicus</name>
    <dbReference type="NCBI Taxonomy" id="1851146"/>
    <lineage>
        <taxon>Bacteria</taxon>
        <taxon>Pseudomonadati</taxon>
        <taxon>Pseudomonadota</taxon>
        <taxon>Alphaproteobacteria</taxon>
        <taxon>Hyphomicrobiales</taxon>
        <taxon>Phyllobacteriaceae</taxon>
        <taxon>Borborobacter</taxon>
    </lineage>
</organism>
<accession>A0A432V0X5</accession>
<dbReference type="OrthoDB" id="7871245at2"/>
<dbReference type="AlphaFoldDB" id="A0A432V0X5"/>
<feature type="chain" id="PRO_5019580121" evidence="1">
    <location>
        <begin position="20"/>
        <end position="99"/>
    </location>
</feature>